<evidence type="ECO:0000313" key="2">
    <source>
        <dbReference type="Proteomes" id="UP000317944"/>
    </source>
</evidence>
<dbReference type="EMBL" id="SADV01000013">
    <property type="protein sequence ID" value="TQR30554.1"/>
    <property type="molecule type" value="Genomic_DNA"/>
</dbReference>
<evidence type="ECO:0000313" key="1">
    <source>
        <dbReference type="EMBL" id="TQR30554.1"/>
    </source>
</evidence>
<dbReference type="OrthoDB" id="2364363at2"/>
<dbReference type="GO" id="GO:0008237">
    <property type="term" value="F:metallopeptidase activity"/>
    <property type="evidence" value="ECO:0007669"/>
    <property type="project" value="InterPro"/>
</dbReference>
<dbReference type="SUPFAM" id="SSF55486">
    <property type="entry name" value="Metalloproteases ('zincins'), catalytic domain"/>
    <property type="match status" value="1"/>
</dbReference>
<gene>
    <name evidence="1" type="ORF">C7Y47_15610</name>
</gene>
<reference evidence="1 2" key="1">
    <citation type="submission" date="2018-03" db="EMBL/GenBank/DDBJ databases">
        <title>Aerobic endospore-forming bacteria genome sequencing and assembly.</title>
        <authorList>
            <person name="Cavalcante D.A."/>
            <person name="Driks A."/>
            <person name="Putonti C."/>
            <person name="De-Souza M.T."/>
        </authorList>
    </citation>
    <scope>NUCLEOTIDE SEQUENCE [LARGE SCALE GENOMIC DNA]</scope>
    <source>
        <strain evidence="1 2">SDF0037</strain>
    </source>
</reference>
<dbReference type="Proteomes" id="UP000317944">
    <property type="component" value="Unassembled WGS sequence"/>
</dbReference>
<sequence length="165" mass="18951">MYFFCLTVLFCFQVPEKGRAYELNSKKFKNPKDAFYWIDPTFDKYNLGGEVKEGILAWNALPEIKFTKKVPSASGVEVSVEYLDKYNGNLYGQSFGSGRITIYKKWREELGSTRRIETIVHEVGHEAGLGHTQKKNDGIAVMRELDFNDKAYPLKDDKDGIAKKY</sequence>
<dbReference type="InterPro" id="IPR024079">
    <property type="entry name" value="MetalloPept_cat_dom_sf"/>
</dbReference>
<name>A0A544UDT3_LYSSH</name>
<dbReference type="Gene3D" id="3.40.390.10">
    <property type="entry name" value="Collagenase (Catalytic Domain)"/>
    <property type="match status" value="1"/>
</dbReference>
<protein>
    <recommendedName>
        <fullName evidence="3">Matrixin family metalloprotease</fullName>
    </recommendedName>
</protein>
<dbReference type="AlphaFoldDB" id="A0A544UDT3"/>
<proteinExistence type="predicted"/>
<evidence type="ECO:0008006" key="3">
    <source>
        <dbReference type="Google" id="ProtNLM"/>
    </source>
</evidence>
<comment type="caution">
    <text evidence="1">The sequence shown here is derived from an EMBL/GenBank/DDBJ whole genome shotgun (WGS) entry which is preliminary data.</text>
</comment>
<organism evidence="1 2">
    <name type="scientific">Lysinibacillus sphaericus</name>
    <name type="common">Bacillus sphaericus</name>
    <dbReference type="NCBI Taxonomy" id="1421"/>
    <lineage>
        <taxon>Bacteria</taxon>
        <taxon>Bacillati</taxon>
        <taxon>Bacillota</taxon>
        <taxon>Bacilli</taxon>
        <taxon>Bacillales</taxon>
        <taxon>Bacillaceae</taxon>
        <taxon>Lysinibacillus</taxon>
    </lineage>
</organism>
<dbReference type="RefSeq" id="WP_142509615.1">
    <property type="nucleotide sequence ID" value="NZ_SADV01000013.1"/>
</dbReference>
<accession>A0A544UDT3</accession>